<evidence type="ECO:0000256" key="5">
    <source>
        <dbReference type="ARBA" id="ARBA00022737"/>
    </source>
</evidence>
<keyword evidence="17" id="KW-1185">Reference proteome</keyword>
<dbReference type="FunFam" id="2.60.40.10:FF:000188">
    <property type="entry name" value="Interleukin-1 receptor accessory protein-like 1"/>
    <property type="match status" value="1"/>
</dbReference>
<evidence type="ECO:0000256" key="12">
    <source>
        <dbReference type="ARBA" id="ARBA00023319"/>
    </source>
</evidence>
<feature type="domain" description="Ig-like" evidence="15">
    <location>
        <begin position="150"/>
        <end position="225"/>
    </location>
</feature>
<evidence type="ECO:0000256" key="10">
    <source>
        <dbReference type="ARBA" id="ARBA00023180"/>
    </source>
</evidence>
<dbReference type="GO" id="GO:0010955">
    <property type="term" value="P:negative regulation of protein processing"/>
    <property type="evidence" value="ECO:0007669"/>
    <property type="project" value="Ensembl"/>
</dbReference>
<dbReference type="PRINTS" id="PR01539">
    <property type="entry name" value="INTRLEUKN1R2"/>
</dbReference>
<dbReference type="PRINTS" id="PR01536">
    <property type="entry name" value="INTRLKN1R12F"/>
</dbReference>
<dbReference type="GO" id="GO:0032690">
    <property type="term" value="P:negative regulation of interleukin-1 alpha production"/>
    <property type="evidence" value="ECO:0007669"/>
    <property type="project" value="Ensembl"/>
</dbReference>
<sequence>MCGLFFVLVTFTLGASAFRLQQVKSTENCPHHTVYFKHYYELHGEPVVLKCPSPRYKHLDFSALTPNITWYKNGSKTMISGRDEDPRIWAKGDALWFLPAMLEDSGVYICTRRNPSYCAEVSIHLTVVEKTAAQEIAYLQVLFTFTSGKIVCPELWDFTPNRTSLELKWYKDALPLEADSGKFVILKGSTSLIVNSVLPTDSGYYICKMSFPFEGVMYEITRTIHLKTVEKEKGITPIIVYPTQKTTSAALGSKMTLPCKVFIGLSSHIHTDVEWLANDTTVDVIYKKSRVTEGGRQEIVENGENFIEVPLIFDSVEEVDFYTDFTCLAQNRYGYQVLPTRVKQEAVGLSWYIAMTPITLACIIVGGICIHKCWKRKADKGYTTAKV</sequence>
<keyword evidence="10" id="KW-0325">Glycoprotein</keyword>
<dbReference type="GO" id="GO:0016485">
    <property type="term" value="P:protein processing"/>
    <property type="evidence" value="ECO:0007669"/>
    <property type="project" value="Ensembl"/>
</dbReference>
<feature type="domain" description="Ig-like" evidence="15">
    <location>
        <begin position="30"/>
        <end position="122"/>
    </location>
</feature>
<keyword evidence="4 14" id="KW-0732">Signal</keyword>
<dbReference type="OrthoDB" id="9881731at2759"/>
<reference evidence="16" key="3">
    <citation type="submission" date="2025-09" db="UniProtKB">
        <authorList>
            <consortium name="Ensembl"/>
        </authorList>
    </citation>
    <scope>IDENTIFICATION</scope>
</reference>
<keyword evidence="11" id="KW-0395">Inflammatory response</keyword>
<dbReference type="InterPro" id="IPR015621">
    <property type="entry name" value="IL-1_rcpt_fam"/>
</dbReference>
<feature type="transmembrane region" description="Helical" evidence="13">
    <location>
        <begin position="349"/>
        <end position="370"/>
    </location>
</feature>
<dbReference type="PANTHER" id="PTHR11890">
    <property type="entry name" value="INTERLEUKIN-1 RECEPTOR FAMILY MEMBER"/>
    <property type="match status" value="1"/>
</dbReference>
<keyword evidence="7 13" id="KW-0472">Membrane</keyword>
<keyword evidence="12" id="KW-0393">Immunoglobulin domain</keyword>
<evidence type="ECO:0000256" key="14">
    <source>
        <dbReference type="SAM" id="SignalP"/>
    </source>
</evidence>
<dbReference type="InterPro" id="IPR036179">
    <property type="entry name" value="Ig-like_dom_sf"/>
</dbReference>
<dbReference type="OMA" id="LLWWTAN"/>
<dbReference type="PANTHER" id="PTHR11890:SF3">
    <property type="entry name" value="INTERLEUKIN-1 RECEPTOR TYPE 2"/>
    <property type="match status" value="1"/>
</dbReference>
<dbReference type="GO" id="GO:2000660">
    <property type="term" value="P:negative regulation of interleukin-1-mediated signaling pathway"/>
    <property type="evidence" value="ECO:0007669"/>
    <property type="project" value="Ensembl"/>
</dbReference>
<evidence type="ECO:0000256" key="1">
    <source>
        <dbReference type="ARBA" id="ARBA00004479"/>
    </source>
</evidence>
<dbReference type="PROSITE" id="PS50835">
    <property type="entry name" value="IG_LIKE"/>
    <property type="match status" value="3"/>
</dbReference>
<feature type="chain" id="PRO_5025589062" evidence="14">
    <location>
        <begin position="18"/>
        <end position="387"/>
    </location>
</feature>
<dbReference type="InterPro" id="IPR004074">
    <property type="entry name" value="IL-1_rcpt_I/II-typ"/>
</dbReference>
<feature type="signal peptide" evidence="14">
    <location>
        <begin position="1"/>
        <end position="17"/>
    </location>
</feature>
<evidence type="ECO:0000256" key="13">
    <source>
        <dbReference type="SAM" id="Phobius"/>
    </source>
</evidence>
<name>A0A672UPJ1_STRHB</name>
<dbReference type="RefSeq" id="XP_030331611.1">
    <property type="nucleotide sequence ID" value="XM_030475751.1"/>
</dbReference>
<keyword evidence="5" id="KW-0677">Repeat</keyword>
<reference evidence="16 17" key="1">
    <citation type="submission" date="2019-11" db="EMBL/GenBank/DDBJ databases">
        <title>Strigops habroptila (kakapo) genome, bStrHab1, primary haplotype, v2.</title>
        <authorList>
            <person name="Jarvis E.D."/>
            <person name="Howard J."/>
            <person name="Rhie A."/>
            <person name="Phillippy A."/>
            <person name="Korlach J."/>
            <person name="Digby A."/>
            <person name="Iorns D."/>
            <person name="Eason D."/>
            <person name="Robertson B."/>
            <person name="Raemaekers T."/>
            <person name="Howe K."/>
            <person name="Lewin H."/>
            <person name="Damas J."/>
            <person name="Hastie A."/>
            <person name="Tracey A."/>
            <person name="Chow W."/>
            <person name="Fedrigo O."/>
        </authorList>
    </citation>
    <scope>NUCLEOTIDE SEQUENCE [LARGE SCALE GENOMIC DNA]</scope>
</reference>
<dbReference type="Pfam" id="PF18452">
    <property type="entry name" value="Ig_6"/>
    <property type="match status" value="1"/>
</dbReference>
<dbReference type="InterPro" id="IPR004077">
    <property type="entry name" value="IL-1_rcpt_II-typ"/>
</dbReference>
<evidence type="ECO:0000256" key="11">
    <source>
        <dbReference type="ARBA" id="ARBA00023198"/>
    </source>
</evidence>
<dbReference type="InterPro" id="IPR007110">
    <property type="entry name" value="Ig-like_dom"/>
</dbReference>
<reference evidence="16" key="2">
    <citation type="submission" date="2025-08" db="UniProtKB">
        <authorList>
            <consortium name="Ensembl"/>
        </authorList>
    </citation>
    <scope>IDENTIFICATION</scope>
</reference>
<dbReference type="KEGG" id="shab:115603666"/>
<evidence type="ECO:0000256" key="3">
    <source>
        <dbReference type="ARBA" id="ARBA00022692"/>
    </source>
</evidence>
<dbReference type="SMART" id="SM00409">
    <property type="entry name" value="IG"/>
    <property type="match status" value="3"/>
</dbReference>
<dbReference type="InParanoid" id="A0A672UPJ1"/>
<dbReference type="Ensembl" id="ENSSHBT00005020124.1">
    <property type="protein sequence ID" value="ENSSHBP00005016817.1"/>
    <property type="gene ID" value="ENSSHBG00005014627.1"/>
</dbReference>
<dbReference type="InterPro" id="IPR013783">
    <property type="entry name" value="Ig-like_fold"/>
</dbReference>
<dbReference type="FunFam" id="2.60.40.10:FF:001326">
    <property type="entry name" value="Interleukin 1 receptor type 2"/>
    <property type="match status" value="1"/>
</dbReference>
<dbReference type="InterPro" id="IPR041416">
    <property type="entry name" value="IL-1RAcP-like_ig"/>
</dbReference>
<dbReference type="SUPFAM" id="SSF48726">
    <property type="entry name" value="Immunoglobulin"/>
    <property type="match status" value="3"/>
</dbReference>
<dbReference type="GeneID" id="115603666"/>
<evidence type="ECO:0000256" key="8">
    <source>
        <dbReference type="ARBA" id="ARBA00023157"/>
    </source>
</evidence>
<evidence type="ECO:0000313" key="17">
    <source>
        <dbReference type="Proteomes" id="UP000472266"/>
    </source>
</evidence>
<dbReference type="GO" id="GO:0019966">
    <property type="term" value="F:interleukin-1 binding"/>
    <property type="evidence" value="ECO:0007669"/>
    <property type="project" value="Ensembl"/>
</dbReference>
<dbReference type="GeneTree" id="ENSGT01090000259985"/>
<dbReference type="Proteomes" id="UP000472266">
    <property type="component" value="Chromosome 2"/>
</dbReference>
<evidence type="ECO:0000313" key="16">
    <source>
        <dbReference type="Ensembl" id="ENSSHBP00005016817.1"/>
    </source>
</evidence>
<dbReference type="GO" id="GO:1900016">
    <property type="term" value="P:negative regulation of cytokine production involved in inflammatory response"/>
    <property type="evidence" value="ECO:0007669"/>
    <property type="project" value="Ensembl"/>
</dbReference>
<accession>A0A672UPJ1</accession>
<organism evidence="16 17">
    <name type="scientific">Strigops habroptila</name>
    <name type="common">Kakapo</name>
    <dbReference type="NCBI Taxonomy" id="2489341"/>
    <lineage>
        <taxon>Eukaryota</taxon>
        <taxon>Metazoa</taxon>
        <taxon>Chordata</taxon>
        <taxon>Craniata</taxon>
        <taxon>Vertebrata</taxon>
        <taxon>Euteleostomi</taxon>
        <taxon>Archelosauria</taxon>
        <taxon>Archosauria</taxon>
        <taxon>Dinosauria</taxon>
        <taxon>Saurischia</taxon>
        <taxon>Theropoda</taxon>
        <taxon>Coelurosauria</taxon>
        <taxon>Aves</taxon>
        <taxon>Neognathae</taxon>
        <taxon>Neoaves</taxon>
        <taxon>Telluraves</taxon>
        <taxon>Australaves</taxon>
        <taxon>Psittaciformes</taxon>
        <taxon>Psittacidae</taxon>
        <taxon>Strigops</taxon>
    </lineage>
</organism>
<evidence type="ECO:0000256" key="4">
    <source>
        <dbReference type="ARBA" id="ARBA00022729"/>
    </source>
</evidence>
<keyword evidence="9" id="KW-0675">Receptor</keyword>
<keyword evidence="8" id="KW-1015">Disulfide bond</keyword>
<evidence type="ECO:0000256" key="9">
    <source>
        <dbReference type="ARBA" id="ARBA00023170"/>
    </source>
</evidence>
<comment type="subcellular location">
    <subcellularLocation>
        <location evidence="1">Membrane</location>
        <topology evidence="1">Single-pass type I membrane protein</topology>
    </subcellularLocation>
</comment>
<evidence type="ECO:0000259" key="15">
    <source>
        <dbReference type="PROSITE" id="PS50835"/>
    </source>
</evidence>
<dbReference type="GO" id="GO:0004910">
    <property type="term" value="F:interleukin-1, type II, blocking receptor activity"/>
    <property type="evidence" value="ECO:0007669"/>
    <property type="project" value="InterPro"/>
</dbReference>
<evidence type="ECO:0000256" key="6">
    <source>
        <dbReference type="ARBA" id="ARBA00022989"/>
    </source>
</evidence>
<protein>
    <submittedName>
        <fullName evidence="16">Interleukin 1 receptor type 2</fullName>
    </submittedName>
</protein>
<dbReference type="GO" id="GO:0005737">
    <property type="term" value="C:cytoplasm"/>
    <property type="evidence" value="ECO:0007669"/>
    <property type="project" value="Ensembl"/>
</dbReference>
<dbReference type="GO" id="GO:0016020">
    <property type="term" value="C:membrane"/>
    <property type="evidence" value="ECO:0007669"/>
    <property type="project" value="UniProtKB-SubCell"/>
</dbReference>
<feature type="domain" description="Ig-like" evidence="15">
    <location>
        <begin position="237"/>
        <end position="343"/>
    </location>
</feature>
<keyword evidence="3 13" id="KW-0812">Transmembrane</keyword>
<comment type="similarity">
    <text evidence="2">Belongs to the interleukin-1 receptor family.</text>
</comment>
<dbReference type="CTD" id="7850"/>
<evidence type="ECO:0000256" key="2">
    <source>
        <dbReference type="ARBA" id="ARBA00009752"/>
    </source>
</evidence>
<proteinExistence type="inferred from homology"/>
<dbReference type="InterPro" id="IPR003599">
    <property type="entry name" value="Ig_sub"/>
</dbReference>
<evidence type="ECO:0000256" key="7">
    <source>
        <dbReference type="ARBA" id="ARBA00023136"/>
    </source>
</evidence>
<dbReference type="AlphaFoldDB" id="A0A672UPJ1"/>
<dbReference type="GO" id="GO:0006954">
    <property type="term" value="P:inflammatory response"/>
    <property type="evidence" value="ECO:0007669"/>
    <property type="project" value="UniProtKB-KW"/>
</dbReference>
<gene>
    <name evidence="16" type="primary">IL1R2</name>
</gene>
<keyword evidence="6 13" id="KW-1133">Transmembrane helix</keyword>
<dbReference type="Gene3D" id="2.60.40.10">
    <property type="entry name" value="Immunoglobulins"/>
    <property type="match status" value="3"/>
</dbReference>